<dbReference type="Proteomes" id="UP001055580">
    <property type="component" value="Chromosome"/>
</dbReference>
<gene>
    <name evidence="2" type="ORF">M9980_10075</name>
</gene>
<dbReference type="InterPro" id="IPR018060">
    <property type="entry name" value="HTH_AraC"/>
</dbReference>
<dbReference type="RefSeq" id="WP_250750099.1">
    <property type="nucleotide sequence ID" value="NZ_CP098401.1"/>
</dbReference>
<feature type="domain" description="HTH araC/xylS-type" evidence="1">
    <location>
        <begin position="179"/>
        <end position="279"/>
    </location>
</feature>
<keyword evidence="3" id="KW-1185">Reference proteome</keyword>
<dbReference type="Gene3D" id="1.10.10.60">
    <property type="entry name" value="Homeodomain-like"/>
    <property type="match status" value="1"/>
</dbReference>
<proteinExistence type="predicted"/>
<sequence>MIESGSNTPGVSADTFGLPDGTAIRYERPARALAPYFTSYVVLDSDPAMWGGKGEWMLPSWAQIWIVLTDGPITVRIGNRTYAPLPRASLYGVTSRAMPVIANGGATVGIDISPLGWARLFRQPADLFGDRVVPLETMLPRAWVDTLVERLRASNLGSDVQGILDEFLTGILPPENPDEPMVAQIMALLADREIADPAAMAKLLGIDQARLRRMTKRYFGFPPKVLKMRSRFLQAFVPMLLRGRDNDFGAVPPRYHDVSHFIRDGRRYLTMTPRRFAIMDTPYLDAALRARGAVFGAKTPTLEAPAAPAVTSVAAG</sequence>
<dbReference type="EMBL" id="CP098401">
    <property type="protein sequence ID" value="URW74910.1"/>
    <property type="molecule type" value="Genomic_DNA"/>
</dbReference>
<dbReference type="PROSITE" id="PS01124">
    <property type="entry name" value="HTH_ARAC_FAMILY_2"/>
    <property type="match status" value="1"/>
</dbReference>
<evidence type="ECO:0000259" key="1">
    <source>
        <dbReference type="PROSITE" id="PS01124"/>
    </source>
</evidence>
<name>A0ABY4TR95_9SPHN</name>
<reference evidence="2" key="1">
    <citation type="submission" date="2022-05" db="EMBL/GenBank/DDBJ databases">
        <title>Sphingomonas sp. strain RMG20 Genome sequencing and assembly.</title>
        <authorList>
            <person name="Kim I."/>
        </authorList>
    </citation>
    <scope>NUCLEOTIDE SEQUENCE</scope>
    <source>
        <strain evidence="2">RMG20</strain>
    </source>
</reference>
<evidence type="ECO:0000313" key="3">
    <source>
        <dbReference type="Proteomes" id="UP001055580"/>
    </source>
</evidence>
<evidence type="ECO:0000313" key="2">
    <source>
        <dbReference type="EMBL" id="URW74910.1"/>
    </source>
</evidence>
<protein>
    <recommendedName>
        <fullName evidence="1">HTH araC/xylS-type domain-containing protein</fullName>
    </recommendedName>
</protein>
<accession>A0ABY4TR95</accession>
<organism evidence="2 3">
    <name type="scientific">Sphingomonas donggukensis</name>
    <dbReference type="NCBI Taxonomy" id="2949093"/>
    <lineage>
        <taxon>Bacteria</taxon>
        <taxon>Pseudomonadati</taxon>
        <taxon>Pseudomonadota</taxon>
        <taxon>Alphaproteobacteria</taxon>
        <taxon>Sphingomonadales</taxon>
        <taxon>Sphingomonadaceae</taxon>
        <taxon>Sphingomonas</taxon>
    </lineage>
</organism>